<gene>
    <name evidence="1" type="ORF">PPOP_1510</name>
</gene>
<dbReference type="Proteomes" id="UP000029453">
    <property type="component" value="Unassembled WGS sequence"/>
</dbReference>
<evidence type="ECO:0000313" key="2">
    <source>
        <dbReference type="Proteomes" id="UP000029453"/>
    </source>
</evidence>
<evidence type="ECO:0000313" key="1">
    <source>
        <dbReference type="EMBL" id="GAC42153.1"/>
    </source>
</evidence>
<protein>
    <submittedName>
        <fullName evidence="1">FOG: TPR repeat</fullName>
    </submittedName>
</protein>
<sequence length="159" mass="19009">MEKNRRGLIKVLEERTGLRIRSDKGVDVVLKKAFVHFAKWLRCHYHLPKRVPVYVKESYYIINRFSKEQVSATFFAPFDKQVEPYIRIATGGFYDLEKEHGRRDAILMILHSLAHELQHYYQWIEDEEFLEDEAEDGADELICEYIEDKFEEFWSSLDG</sequence>
<proteinExistence type="predicted"/>
<reference evidence="1 2" key="1">
    <citation type="submission" date="2012-10" db="EMBL/GenBank/DDBJ databases">
        <title>Draft Genome Sequence of Paenibacillus popilliae ATCC 14706T.</title>
        <authorList>
            <person name="Iiyama K."/>
            <person name="Mori K."/>
            <person name="Mon H."/>
            <person name="Chieda Y."/>
            <person name="Lee J.M."/>
            <person name="Kusakabe T."/>
            <person name="Tashiro K."/>
            <person name="Asano S."/>
            <person name="Yasunaga-Aoki C."/>
            <person name="Shimizu S."/>
        </authorList>
    </citation>
    <scope>NUCLEOTIDE SEQUENCE [LARGE SCALE GENOMIC DNA]</scope>
    <source>
        <strain evidence="1 2">ATCC 14706</strain>
    </source>
</reference>
<organism evidence="1 2">
    <name type="scientific">Paenibacillus popilliae ATCC 14706</name>
    <dbReference type="NCBI Taxonomy" id="1212764"/>
    <lineage>
        <taxon>Bacteria</taxon>
        <taxon>Bacillati</taxon>
        <taxon>Bacillota</taxon>
        <taxon>Bacilli</taxon>
        <taxon>Bacillales</taxon>
        <taxon>Paenibacillaceae</taxon>
        <taxon>Paenibacillus</taxon>
    </lineage>
</organism>
<accession>M9M4F5</accession>
<dbReference type="AlphaFoldDB" id="M9M4F5"/>
<dbReference type="EMBL" id="BALG01000074">
    <property type="protein sequence ID" value="GAC42153.1"/>
    <property type="molecule type" value="Genomic_DNA"/>
</dbReference>
<name>M9M4F5_PAEPP</name>
<comment type="caution">
    <text evidence="1">The sequence shown here is derived from an EMBL/GenBank/DDBJ whole genome shotgun (WGS) entry which is preliminary data.</text>
</comment>
<keyword evidence="2" id="KW-1185">Reference proteome</keyword>